<evidence type="ECO:0000256" key="2">
    <source>
        <dbReference type="SAM" id="Phobius"/>
    </source>
</evidence>
<dbReference type="PROSITE" id="PS01159">
    <property type="entry name" value="WW_DOMAIN_1"/>
    <property type="match status" value="1"/>
</dbReference>
<feature type="compositionally biased region" description="Low complexity" evidence="1">
    <location>
        <begin position="189"/>
        <end position="209"/>
    </location>
</feature>
<keyword evidence="2" id="KW-0472">Membrane</keyword>
<feature type="transmembrane region" description="Helical" evidence="2">
    <location>
        <begin position="279"/>
        <end position="297"/>
    </location>
</feature>
<dbReference type="EMBL" id="BRXY01000024">
    <property type="protein sequence ID" value="GMH54090.1"/>
    <property type="molecule type" value="Genomic_DNA"/>
</dbReference>
<dbReference type="SUPFAM" id="SSF51045">
    <property type="entry name" value="WW domain"/>
    <property type="match status" value="1"/>
</dbReference>
<evidence type="ECO:0000313" key="4">
    <source>
        <dbReference type="EMBL" id="GMH54090.1"/>
    </source>
</evidence>
<organism evidence="4 5">
    <name type="scientific">Triparma strigata</name>
    <dbReference type="NCBI Taxonomy" id="1606541"/>
    <lineage>
        <taxon>Eukaryota</taxon>
        <taxon>Sar</taxon>
        <taxon>Stramenopiles</taxon>
        <taxon>Ochrophyta</taxon>
        <taxon>Bolidophyceae</taxon>
        <taxon>Parmales</taxon>
        <taxon>Triparmaceae</taxon>
        <taxon>Triparma</taxon>
    </lineage>
</organism>
<sequence length="369" mass="40438">MWTKNVNAAGHTYYKNVDTGETRWDDPNPTSDYTHLPPPPSSSTGVDAGNGWTLYSKDGHPYYYNSVTQESLWSSEWLALYSLQPPPAVPSSPSIPDSHSVSFYSPPSTSNPDSIDLAFQDVLHSKIGEEQLLLEIEQLKNQVDRGVKKIRVKETLLEDVKEVIPEKIRSNLPQAVKSKLGLEDESSDDLSSSDSSDSDSDTTNSGSSDSDSDSSDLEAGDDSDTESDSDDSSDSDSDSDWSPSNPLLKIGKAAVDNLEPLYDSTVDTLVLPFFERIKAATVIANLSFVIYTFVGFIKDFGSRRNSNPSPLTFGGGKDAYDNSTQGGGSREALRRRGQKPLPMPKMPGRFGGEEKKLEQPQAWVYEKDN</sequence>
<reference evidence="5" key="1">
    <citation type="journal article" date="2023" name="Commun. Biol.">
        <title>Genome analysis of Parmales, the sister group of diatoms, reveals the evolutionary specialization of diatoms from phago-mixotrophs to photoautotrophs.</title>
        <authorList>
            <person name="Ban H."/>
            <person name="Sato S."/>
            <person name="Yoshikawa S."/>
            <person name="Yamada K."/>
            <person name="Nakamura Y."/>
            <person name="Ichinomiya M."/>
            <person name="Sato N."/>
            <person name="Blanc-Mathieu R."/>
            <person name="Endo H."/>
            <person name="Kuwata A."/>
            <person name="Ogata H."/>
        </authorList>
    </citation>
    <scope>NUCLEOTIDE SEQUENCE [LARGE SCALE GENOMIC DNA]</scope>
    <source>
        <strain evidence="5">NIES 3701</strain>
    </source>
</reference>
<protein>
    <recommendedName>
        <fullName evidence="3">WW domain-containing protein</fullName>
    </recommendedName>
</protein>
<dbReference type="PROSITE" id="PS50020">
    <property type="entry name" value="WW_DOMAIN_2"/>
    <property type="match status" value="1"/>
</dbReference>
<keyword evidence="2" id="KW-1133">Transmembrane helix</keyword>
<dbReference type="Proteomes" id="UP001165085">
    <property type="component" value="Unassembled WGS sequence"/>
</dbReference>
<evidence type="ECO:0000256" key="1">
    <source>
        <dbReference type="SAM" id="MobiDB-lite"/>
    </source>
</evidence>
<feature type="region of interest" description="Disordered" evidence="1">
    <location>
        <begin position="305"/>
        <end position="369"/>
    </location>
</feature>
<dbReference type="AlphaFoldDB" id="A0A9W6ZPP0"/>
<feature type="region of interest" description="Disordered" evidence="1">
    <location>
        <begin position="180"/>
        <end position="246"/>
    </location>
</feature>
<dbReference type="InterPro" id="IPR036020">
    <property type="entry name" value="WW_dom_sf"/>
</dbReference>
<gene>
    <name evidence="4" type="ORF">TrST_g5751</name>
</gene>
<accession>A0A9W6ZPP0</accession>
<feature type="compositionally biased region" description="Acidic residues" evidence="1">
    <location>
        <begin position="210"/>
        <end position="239"/>
    </location>
</feature>
<dbReference type="InterPro" id="IPR001202">
    <property type="entry name" value="WW_dom"/>
</dbReference>
<evidence type="ECO:0000313" key="5">
    <source>
        <dbReference type="Proteomes" id="UP001165085"/>
    </source>
</evidence>
<keyword evidence="5" id="KW-1185">Reference proteome</keyword>
<keyword evidence="2" id="KW-0812">Transmembrane</keyword>
<feature type="region of interest" description="Disordered" evidence="1">
    <location>
        <begin position="18"/>
        <end position="47"/>
    </location>
</feature>
<comment type="caution">
    <text evidence="4">The sequence shown here is derived from an EMBL/GenBank/DDBJ whole genome shotgun (WGS) entry which is preliminary data.</text>
</comment>
<dbReference type="Gene3D" id="2.20.70.10">
    <property type="match status" value="2"/>
</dbReference>
<evidence type="ECO:0000259" key="3">
    <source>
        <dbReference type="PROSITE" id="PS50020"/>
    </source>
</evidence>
<proteinExistence type="predicted"/>
<dbReference type="SMART" id="SM00456">
    <property type="entry name" value="WW"/>
    <property type="match status" value="2"/>
</dbReference>
<dbReference type="CDD" id="cd00201">
    <property type="entry name" value="WW"/>
    <property type="match status" value="2"/>
</dbReference>
<feature type="domain" description="WW" evidence="3">
    <location>
        <begin position="1"/>
        <end position="29"/>
    </location>
</feature>
<name>A0A9W6ZPP0_9STRA</name>
<dbReference type="OrthoDB" id="187617at2759"/>